<evidence type="ECO:0000313" key="2">
    <source>
        <dbReference type="EMBL" id="CAF4010625.1"/>
    </source>
</evidence>
<dbReference type="AlphaFoldDB" id="A0A819PCK1"/>
<dbReference type="Proteomes" id="UP000663844">
    <property type="component" value="Unassembled WGS sequence"/>
</dbReference>
<proteinExistence type="predicted"/>
<dbReference type="Proteomes" id="UP000663868">
    <property type="component" value="Unassembled WGS sequence"/>
</dbReference>
<evidence type="ECO:0000313" key="1">
    <source>
        <dbReference type="EMBL" id="CAF1380952.1"/>
    </source>
</evidence>
<dbReference type="EMBL" id="CAJOBB010003652">
    <property type="protein sequence ID" value="CAF4051741.1"/>
    <property type="molecule type" value="Genomic_DNA"/>
</dbReference>
<reference evidence="2" key="1">
    <citation type="submission" date="2021-02" db="EMBL/GenBank/DDBJ databases">
        <authorList>
            <person name="Nowell W R."/>
        </authorList>
    </citation>
    <scope>NUCLEOTIDE SEQUENCE</scope>
</reference>
<dbReference type="Proteomes" id="UP000663860">
    <property type="component" value="Unassembled WGS sequence"/>
</dbReference>
<organism evidence="2 4">
    <name type="scientific">Adineta steineri</name>
    <dbReference type="NCBI Taxonomy" id="433720"/>
    <lineage>
        <taxon>Eukaryota</taxon>
        <taxon>Metazoa</taxon>
        <taxon>Spiralia</taxon>
        <taxon>Gnathifera</taxon>
        <taxon>Rotifera</taxon>
        <taxon>Eurotatoria</taxon>
        <taxon>Bdelloidea</taxon>
        <taxon>Adinetida</taxon>
        <taxon>Adinetidae</taxon>
        <taxon>Adineta</taxon>
    </lineage>
</organism>
<sequence>MGMPMLCVRYVKPLVRWMKKQQWRDDDCAGDRIAGCKLIGMHQFQFGLELELVRIGWNWNWSELVGIGIGRNWSRIGWNWNWLELVEIDMKLTQND</sequence>
<gene>
    <name evidence="1" type="ORF">IZO911_LOCUS38410</name>
    <name evidence="3" type="ORF">KXQ929_LOCUS31578</name>
    <name evidence="2" type="ORF">OXD698_LOCUS30080</name>
</gene>
<name>A0A819PCK1_9BILA</name>
<evidence type="ECO:0000313" key="3">
    <source>
        <dbReference type="EMBL" id="CAF4051741.1"/>
    </source>
</evidence>
<comment type="caution">
    <text evidence="2">The sequence shown here is derived from an EMBL/GenBank/DDBJ whole genome shotgun (WGS) entry which is preliminary data.</text>
</comment>
<protein>
    <submittedName>
        <fullName evidence="2">Uncharacterized protein</fullName>
    </submittedName>
</protein>
<evidence type="ECO:0000313" key="4">
    <source>
        <dbReference type="Proteomes" id="UP000663844"/>
    </source>
</evidence>
<accession>A0A819PCK1</accession>
<dbReference type="EMBL" id="CAJNOE010001056">
    <property type="protein sequence ID" value="CAF1380952.1"/>
    <property type="molecule type" value="Genomic_DNA"/>
</dbReference>
<dbReference type="EMBL" id="CAJOAZ010003485">
    <property type="protein sequence ID" value="CAF4010625.1"/>
    <property type="molecule type" value="Genomic_DNA"/>
</dbReference>